<dbReference type="AlphaFoldDB" id="A0A645BWR7"/>
<proteinExistence type="predicted"/>
<gene>
    <name evidence="1" type="ORF">SDC9_114496</name>
</gene>
<dbReference type="EMBL" id="VSSQ01021766">
    <property type="protein sequence ID" value="MPM67573.1"/>
    <property type="molecule type" value="Genomic_DNA"/>
</dbReference>
<reference evidence="1" key="1">
    <citation type="submission" date="2019-08" db="EMBL/GenBank/DDBJ databases">
        <authorList>
            <person name="Kucharzyk K."/>
            <person name="Murdoch R.W."/>
            <person name="Higgins S."/>
            <person name="Loffler F."/>
        </authorList>
    </citation>
    <scope>NUCLEOTIDE SEQUENCE</scope>
</reference>
<sequence>MSAAAKRFFYNDIFDKNNNITKSCKIRLISAINDHGYIRTGSYESKAQKKCIIINGSGCGHLFLTELCKLANCENTDYIISYDSLCPERTDGILFPSAALSVTIRDDQKSWEKYHGIPYKTINMKRFTDARERKKHKNMISFITKLESSAIAEAAKNFKIASELHTQTEKIYISAMDFQKKEKLTDEIIRKLLNT</sequence>
<comment type="caution">
    <text evidence="1">The sequence shown here is derived from an EMBL/GenBank/DDBJ whole genome shotgun (WGS) entry which is preliminary data.</text>
</comment>
<name>A0A645BWR7_9ZZZZ</name>
<protein>
    <submittedName>
        <fullName evidence="1">Uncharacterized protein</fullName>
    </submittedName>
</protein>
<accession>A0A645BWR7</accession>
<evidence type="ECO:0000313" key="1">
    <source>
        <dbReference type="EMBL" id="MPM67573.1"/>
    </source>
</evidence>
<organism evidence="1">
    <name type="scientific">bioreactor metagenome</name>
    <dbReference type="NCBI Taxonomy" id="1076179"/>
    <lineage>
        <taxon>unclassified sequences</taxon>
        <taxon>metagenomes</taxon>
        <taxon>ecological metagenomes</taxon>
    </lineage>
</organism>